<accession>A0ABM6TIR1</accession>
<evidence type="ECO:0000313" key="1">
    <source>
        <dbReference type="EMBL" id="AVQ03075.1"/>
    </source>
</evidence>
<dbReference type="EMBL" id="CP027850">
    <property type="protein sequence ID" value="AVQ03075.1"/>
    <property type="molecule type" value="Genomic_DNA"/>
</dbReference>
<keyword evidence="2" id="KW-1185">Reference proteome</keyword>
<protein>
    <submittedName>
        <fullName evidence="1">Uncharacterized protein</fullName>
    </submittedName>
</protein>
<sequence length="112" mass="12611">MVAMLRPREPRYLISPVINKTDEIPGTAMYDRIMAINAQLQSTYGDKFSDYRTWMIQHGLAQAGITPTTQDLTDIANDTIPTSLRADSTHLNDAGYDMKSLFQANEITSRGW</sequence>
<dbReference type="Proteomes" id="UP000240527">
    <property type="component" value="Chromosome"/>
</dbReference>
<organism evidence="1 2">
    <name type="scientific">Caulobacter segnis</name>
    <dbReference type="NCBI Taxonomy" id="88688"/>
    <lineage>
        <taxon>Bacteria</taxon>
        <taxon>Pseudomonadati</taxon>
        <taxon>Pseudomonadota</taxon>
        <taxon>Alphaproteobacteria</taxon>
        <taxon>Caulobacterales</taxon>
        <taxon>Caulobacteraceae</taxon>
        <taxon>Caulobacter</taxon>
    </lineage>
</organism>
<proteinExistence type="predicted"/>
<name>A0ABM6TIR1_9CAUL</name>
<gene>
    <name evidence="1" type="ORF">B7G68_15185</name>
</gene>
<reference evidence="1 2" key="1">
    <citation type="journal article" date="2015" name="Biotechnol. Bioeng.">
        <title>Genome sequence and phenotypic characterization of Caulobacter segnis.</title>
        <authorList>
            <person name="Patel S."/>
            <person name="Fletcher B."/>
            <person name="Scott D.C."/>
            <person name="Ely B."/>
        </authorList>
    </citation>
    <scope>NUCLEOTIDE SEQUENCE [LARGE SCALE GENOMIC DNA]</scope>
    <source>
        <strain evidence="1 2">TK0059</strain>
    </source>
</reference>
<evidence type="ECO:0000313" key="2">
    <source>
        <dbReference type="Proteomes" id="UP000240527"/>
    </source>
</evidence>